<organism evidence="4 5">
    <name type="scientific">Granulicella aggregans</name>
    <dbReference type="NCBI Taxonomy" id="474949"/>
    <lineage>
        <taxon>Bacteria</taxon>
        <taxon>Pseudomonadati</taxon>
        <taxon>Acidobacteriota</taxon>
        <taxon>Terriglobia</taxon>
        <taxon>Terriglobales</taxon>
        <taxon>Acidobacteriaceae</taxon>
        <taxon>Granulicella</taxon>
    </lineage>
</organism>
<dbReference type="InterPro" id="IPR035919">
    <property type="entry name" value="EAL_sf"/>
</dbReference>
<dbReference type="CDD" id="cd01948">
    <property type="entry name" value="EAL"/>
    <property type="match status" value="1"/>
</dbReference>
<feature type="transmembrane region" description="Helical" evidence="1">
    <location>
        <begin position="460"/>
        <end position="480"/>
    </location>
</feature>
<reference evidence="4 5" key="1">
    <citation type="submission" date="2020-08" db="EMBL/GenBank/DDBJ databases">
        <title>Genomic Encyclopedia of Type Strains, Phase IV (KMG-V): Genome sequencing to study the core and pangenomes of soil and plant-associated prokaryotes.</title>
        <authorList>
            <person name="Whitman W."/>
        </authorList>
    </citation>
    <scope>NUCLEOTIDE SEQUENCE [LARGE SCALE GENOMIC DNA]</scope>
    <source>
        <strain evidence="4 5">M8UP14</strain>
    </source>
</reference>
<dbReference type="EMBL" id="JACHIP010000002">
    <property type="protein sequence ID" value="MBB5057192.1"/>
    <property type="molecule type" value="Genomic_DNA"/>
</dbReference>
<feature type="domain" description="GGDEF" evidence="3">
    <location>
        <begin position="532"/>
        <end position="665"/>
    </location>
</feature>
<name>A0A7W7ZCE5_9BACT</name>
<feature type="domain" description="EAL" evidence="2">
    <location>
        <begin position="674"/>
        <end position="928"/>
    </location>
</feature>
<dbReference type="PANTHER" id="PTHR44757">
    <property type="entry name" value="DIGUANYLATE CYCLASE DGCP"/>
    <property type="match status" value="1"/>
</dbReference>
<dbReference type="AlphaFoldDB" id="A0A7W7ZCE5"/>
<dbReference type="PROSITE" id="PS50883">
    <property type="entry name" value="EAL"/>
    <property type="match status" value="1"/>
</dbReference>
<dbReference type="InterPro" id="IPR029787">
    <property type="entry name" value="Nucleotide_cyclase"/>
</dbReference>
<evidence type="ECO:0000256" key="1">
    <source>
        <dbReference type="SAM" id="Phobius"/>
    </source>
</evidence>
<accession>A0A7W7ZCE5</accession>
<dbReference type="Gene3D" id="3.30.70.270">
    <property type="match status" value="1"/>
</dbReference>
<keyword evidence="1" id="KW-1133">Transmembrane helix</keyword>
<dbReference type="Pfam" id="PF00563">
    <property type="entry name" value="EAL"/>
    <property type="match status" value="1"/>
</dbReference>
<sequence length="941" mass="102862">MNRTLTLGLASLCIAFLPQTVQGEERSSRGRPGPDLNSITTALEAHNLLATEAARGREIKLRGVVTYSDVHQDRRRAFFFLHDASGSIFVTLPSESVPIPPGTLVSVKGQSALGDYAPIISHPQVEEIGHAPLPALAPSVSLTRLLTGEEDGQWVEVEGVVRSVYEDDFNVLIQLAMRDGVLSVTLPRKLSSNYKGLVDSRVKIHGNAAPMFNGDRQMIGARLFTPDTPQIEIIEPGPANPFEVPARQVGMLSRFNPMSSLPRRVHVQGRVTLMWPRSLLCVQDATHGICAQTTLTTPIALGTVADVVGFVETVGSVPSLTDAVFKAAQRAHGEAPKLATPSRVDAETALQSSFGSELIEVDAELIGRNPAAADTTLILSSGGFVFEAILPRSLDGDASKALRIGSRLRVTGICSIQIDDQRSARQGGPAARKSFRILMRSPGDVLLLSAPSWWTPSHTLIVLTAILTATLLVLGWVIVLTGKLRRQKGLIQDSEEQFRHLAQHDSLTGLPTRALLRDRLTIAIERARRSQTGIGLLMLDLDRFKQINDSLGHHAGDQALKVSARRICQSVRASDTVARISGDEFIVLITDLNDPKEVELVAAKIVSTLSAPFRVGNREVPLSASVGVCMAFGDALEADSLMKMADTAMYHAKARGRNCFQIYSADMDQATKTYQRLRSGLERALAANEFEIHYQPLVDFKTRELTGFEALLRWRSQELGLVMPTEFIPVAEESGLIVSIGEWVLRQACHEIGLLETQLGRRFLLAVNLSPRQIQQFGLPEMVSRCLEESRRDPESIELEITESILMNDSSSTQNSLIEMRGMGVRLAIDDFGVGFSSLSYITRFSIDRIKIDRSFVMKCMTEDTSLAVIRAMVAMAHGLSMTVVAEGVETAEEFHFLGFEGCDTAQGYYLSRPVPAAELIPLVHRLDDWAGTQTLTAKAV</sequence>
<keyword evidence="5" id="KW-1185">Reference proteome</keyword>
<dbReference type="SMART" id="SM00052">
    <property type="entry name" value="EAL"/>
    <property type="match status" value="1"/>
</dbReference>
<dbReference type="CDD" id="cd01949">
    <property type="entry name" value="GGDEF"/>
    <property type="match status" value="1"/>
</dbReference>
<evidence type="ECO:0000259" key="2">
    <source>
        <dbReference type="PROSITE" id="PS50883"/>
    </source>
</evidence>
<dbReference type="InterPro" id="IPR043128">
    <property type="entry name" value="Rev_trsase/Diguanyl_cyclase"/>
</dbReference>
<evidence type="ECO:0000259" key="3">
    <source>
        <dbReference type="PROSITE" id="PS50887"/>
    </source>
</evidence>
<proteinExistence type="predicted"/>
<dbReference type="SMART" id="SM00267">
    <property type="entry name" value="GGDEF"/>
    <property type="match status" value="1"/>
</dbReference>
<dbReference type="PANTHER" id="PTHR44757:SF2">
    <property type="entry name" value="BIOFILM ARCHITECTURE MAINTENANCE PROTEIN MBAA"/>
    <property type="match status" value="1"/>
</dbReference>
<dbReference type="InterPro" id="IPR052155">
    <property type="entry name" value="Biofilm_reg_signaling"/>
</dbReference>
<dbReference type="PROSITE" id="PS50887">
    <property type="entry name" value="GGDEF"/>
    <property type="match status" value="1"/>
</dbReference>
<gene>
    <name evidence="4" type="ORF">HDF16_001877</name>
</gene>
<dbReference type="Proteomes" id="UP000540989">
    <property type="component" value="Unassembled WGS sequence"/>
</dbReference>
<keyword evidence="1" id="KW-0812">Transmembrane</keyword>
<comment type="caution">
    <text evidence="4">The sequence shown here is derived from an EMBL/GenBank/DDBJ whole genome shotgun (WGS) entry which is preliminary data.</text>
</comment>
<evidence type="ECO:0000313" key="4">
    <source>
        <dbReference type="EMBL" id="MBB5057192.1"/>
    </source>
</evidence>
<keyword evidence="1" id="KW-0472">Membrane</keyword>
<protein>
    <submittedName>
        <fullName evidence="4">Diguanylate cyclase (GGDEF)-like protein</fullName>
    </submittedName>
</protein>
<dbReference type="SUPFAM" id="SSF55073">
    <property type="entry name" value="Nucleotide cyclase"/>
    <property type="match status" value="1"/>
</dbReference>
<dbReference type="SUPFAM" id="SSF141868">
    <property type="entry name" value="EAL domain-like"/>
    <property type="match status" value="1"/>
</dbReference>
<dbReference type="InterPro" id="IPR001633">
    <property type="entry name" value="EAL_dom"/>
</dbReference>
<evidence type="ECO:0000313" key="5">
    <source>
        <dbReference type="Proteomes" id="UP000540989"/>
    </source>
</evidence>
<dbReference type="Pfam" id="PF00990">
    <property type="entry name" value="GGDEF"/>
    <property type="match status" value="1"/>
</dbReference>
<dbReference type="InterPro" id="IPR000160">
    <property type="entry name" value="GGDEF_dom"/>
</dbReference>
<dbReference type="NCBIfam" id="TIGR00254">
    <property type="entry name" value="GGDEF"/>
    <property type="match status" value="1"/>
</dbReference>
<dbReference type="Gene3D" id="3.20.20.450">
    <property type="entry name" value="EAL domain"/>
    <property type="match status" value="1"/>
</dbReference>